<protein>
    <submittedName>
        <fullName evidence="2">Uncharacterized protein</fullName>
    </submittedName>
</protein>
<dbReference type="EMBL" id="PNYB01000008">
    <property type="protein sequence ID" value="PMS24986.1"/>
    <property type="molecule type" value="Genomic_DNA"/>
</dbReference>
<dbReference type="RefSeq" id="WP_102609989.1">
    <property type="nucleotide sequence ID" value="NZ_CADIKD010000002.1"/>
</dbReference>
<evidence type="ECO:0000313" key="3">
    <source>
        <dbReference type="Proteomes" id="UP000235347"/>
    </source>
</evidence>
<gene>
    <name evidence="2" type="ORF">C0Z19_11765</name>
</gene>
<name>A0A2N7W6F5_9BURK</name>
<proteinExistence type="predicted"/>
<evidence type="ECO:0000313" key="2">
    <source>
        <dbReference type="EMBL" id="PMS24986.1"/>
    </source>
</evidence>
<accession>A0A2N7W6F5</accession>
<organism evidence="2 3">
    <name type="scientific">Trinickia soli</name>
    <dbReference type="NCBI Taxonomy" id="380675"/>
    <lineage>
        <taxon>Bacteria</taxon>
        <taxon>Pseudomonadati</taxon>
        <taxon>Pseudomonadota</taxon>
        <taxon>Betaproteobacteria</taxon>
        <taxon>Burkholderiales</taxon>
        <taxon>Burkholderiaceae</taxon>
        <taxon>Trinickia</taxon>
    </lineage>
</organism>
<comment type="caution">
    <text evidence="2">The sequence shown here is derived from an EMBL/GenBank/DDBJ whole genome shotgun (WGS) entry which is preliminary data.</text>
</comment>
<evidence type="ECO:0000256" key="1">
    <source>
        <dbReference type="SAM" id="MobiDB-lite"/>
    </source>
</evidence>
<dbReference type="AlphaFoldDB" id="A0A2N7W6F5"/>
<reference evidence="2 3" key="1">
    <citation type="submission" date="2018-01" db="EMBL/GenBank/DDBJ databases">
        <title>Whole genome analyses suggest that Burkholderia sensu lato contains two further novel genera in the rhizoxinica-symbiotica group Mycetohabitans gen. nov., and Trinickia gen. nov.: implications for the evolution of diazotrophy and nodulation in the Burkholderiaceae.</title>
        <authorList>
            <person name="Estrada-de los Santos P."/>
            <person name="Palmer M."/>
            <person name="Chavez-Ramirez B."/>
            <person name="Beukes C."/>
            <person name="Steenkamp E.T."/>
            <person name="Hirsch A.M."/>
            <person name="Manyaka P."/>
            <person name="Maluk M."/>
            <person name="Lafos M."/>
            <person name="Crook M."/>
            <person name="Gross E."/>
            <person name="Simon M.F."/>
            <person name="Bueno dos Reis Junior F."/>
            <person name="Poole P.S."/>
            <person name="Venter S.N."/>
            <person name="James E.K."/>
        </authorList>
    </citation>
    <scope>NUCLEOTIDE SEQUENCE [LARGE SCALE GENOMIC DNA]</scope>
    <source>
        <strain evidence="2 3">GP25-8</strain>
    </source>
</reference>
<feature type="region of interest" description="Disordered" evidence="1">
    <location>
        <begin position="126"/>
        <end position="147"/>
    </location>
</feature>
<sequence>MSNPFKIKNGVLTGNRGRVIVDELDIPSPHTRAYQRMDMDIHSMSDDQAVQFATQLRQDIHHFDANDSLGAARSEGRLAYRSWPQSSTASSVVVGGTGSYTSGFSSLTTSRDAVALRQAQRDFQLGVSPDPFTSAPSTVLGRDDTHEESLWSGDGPGMVTALLPEHHYVAMDALNRRAQHATASPALKTANEVLRSEVTHPHLLDNIDLSSMVMKIGTTTERRGKPSMKSNDPGSDFKLRENATRYQSFMNAHGAEQTDIHNEMAINYRGTGHSTAAIEMKTRMIQPTKKLPDTTVFGVVVRRGKTVPDLDSPMVPVMQPEDSTRNTRALSTVLNQPHAPYPVLKK</sequence>
<dbReference type="Proteomes" id="UP000235347">
    <property type="component" value="Unassembled WGS sequence"/>
</dbReference>
<keyword evidence="3" id="KW-1185">Reference proteome</keyword>